<organism evidence="3 4">
    <name type="scientific">Lithospermum erythrorhizon</name>
    <name type="common">Purple gromwell</name>
    <name type="synonym">Lithospermum officinale var. erythrorhizon</name>
    <dbReference type="NCBI Taxonomy" id="34254"/>
    <lineage>
        <taxon>Eukaryota</taxon>
        <taxon>Viridiplantae</taxon>
        <taxon>Streptophyta</taxon>
        <taxon>Embryophyta</taxon>
        <taxon>Tracheophyta</taxon>
        <taxon>Spermatophyta</taxon>
        <taxon>Magnoliopsida</taxon>
        <taxon>eudicotyledons</taxon>
        <taxon>Gunneridae</taxon>
        <taxon>Pentapetalae</taxon>
        <taxon>asterids</taxon>
        <taxon>lamiids</taxon>
        <taxon>Boraginales</taxon>
        <taxon>Boraginaceae</taxon>
        <taxon>Boraginoideae</taxon>
        <taxon>Lithospermeae</taxon>
        <taxon>Lithospermum</taxon>
    </lineage>
</organism>
<proteinExistence type="predicted"/>
<dbReference type="Pfam" id="PF14379">
    <property type="entry name" value="Myb_CC_LHEQLE"/>
    <property type="match status" value="1"/>
</dbReference>
<reference evidence="3 4" key="1">
    <citation type="submission" date="2024-01" db="EMBL/GenBank/DDBJ databases">
        <title>The complete chloroplast genome sequence of Lithospermum erythrorhizon: insights into the phylogenetic relationship among Boraginaceae species and the maternal lineages of purple gromwells.</title>
        <authorList>
            <person name="Okada T."/>
            <person name="Watanabe K."/>
        </authorList>
    </citation>
    <scope>NUCLEOTIDE SEQUENCE [LARGE SCALE GENOMIC DNA]</scope>
</reference>
<protein>
    <recommendedName>
        <fullName evidence="2">MYB-CC type transcription factor LHEQLE-containing domain-containing protein</fullName>
    </recommendedName>
</protein>
<dbReference type="InterPro" id="IPR025756">
    <property type="entry name" value="Myb_CC_LHEQLE"/>
</dbReference>
<dbReference type="GO" id="GO:0003700">
    <property type="term" value="F:DNA-binding transcription factor activity"/>
    <property type="evidence" value="ECO:0007669"/>
    <property type="project" value="InterPro"/>
</dbReference>
<dbReference type="EMBL" id="BAABME010015823">
    <property type="protein sequence ID" value="GAA0143136.1"/>
    <property type="molecule type" value="Genomic_DNA"/>
</dbReference>
<feature type="region of interest" description="Disordered" evidence="1">
    <location>
        <begin position="89"/>
        <end position="175"/>
    </location>
</feature>
<accession>A0AAV3NXH3</accession>
<dbReference type="PANTHER" id="PTHR31499">
    <property type="entry name" value="MYB FAMILY TRANSCRIPTION FACTOR PHL11"/>
    <property type="match status" value="1"/>
</dbReference>
<keyword evidence="4" id="KW-1185">Reference proteome</keyword>
<dbReference type="AlphaFoldDB" id="A0AAV3NXH3"/>
<dbReference type="InterPro" id="IPR046955">
    <property type="entry name" value="PHR1-like"/>
</dbReference>
<dbReference type="Proteomes" id="UP001454036">
    <property type="component" value="Unassembled WGS sequence"/>
</dbReference>
<evidence type="ECO:0000259" key="2">
    <source>
        <dbReference type="Pfam" id="PF14379"/>
    </source>
</evidence>
<feature type="domain" description="MYB-CC type transcription factor LHEQLE-containing" evidence="2">
    <location>
        <begin position="63"/>
        <end position="87"/>
    </location>
</feature>
<dbReference type="PANTHER" id="PTHR31499:SF80">
    <property type="entry name" value="HTH MYB-TYPE DOMAIN-CONTAINING PROTEIN"/>
    <property type="match status" value="1"/>
</dbReference>
<gene>
    <name evidence="3" type="ORF">LIER_35686</name>
</gene>
<name>A0AAV3NXH3_LITER</name>
<evidence type="ECO:0000313" key="4">
    <source>
        <dbReference type="Proteomes" id="UP001454036"/>
    </source>
</evidence>
<sequence length="175" mass="19782">MLQLLLTRMFHRGIEITEALRLQMEVQKNSSSGSAISIAWQPTPFISYRKSVNVKKSTFGKPIQRKLQLRIEEQGKYLRMMFEKRFKSGDDDLLNNSSSTMVENPSAQPIDEEPNSLVNDDPEVPKGSDPPVPVKCSEKLREEQNVSETEDQDDHDGNAACKSTPPPSKRAKVHE</sequence>
<comment type="caution">
    <text evidence="3">The sequence shown here is derived from an EMBL/GenBank/DDBJ whole genome shotgun (WGS) entry which is preliminary data.</text>
</comment>
<evidence type="ECO:0000256" key="1">
    <source>
        <dbReference type="SAM" id="MobiDB-lite"/>
    </source>
</evidence>
<evidence type="ECO:0000313" key="3">
    <source>
        <dbReference type="EMBL" id="GAA0143136.1"/>
    </source>
</evidence>